<dbReference type="SUPFAM" id="SSF49785">
    <property type="entry name" value="Galactose-binding domain-like"/>
    <property type="match status" value="2"/>
</dbReference>
<dbReference type="InterPro" id="IPR013780">
    <property type="entry name" value="Glyco_hydro_b"/>
</dbReference>
<evidence type="ECO:0000313" key="3">
    <source>
        <dbReference type="EMBL" id="MFC5470977.1"/>
    </source>
</evidence>
<feature type="signal peptide" evidence="1">
    <location>
        <begin position="1"/>
        <end position="32"/>
    </location>
</feature>
<organism evidence="3 4">
    <name type="scientific">Cohnella suwonensis</name>
    <dbReference type="NCBI Taxonomy" id="696072"/>
    <lineage>
        <taxon>Bacteria</taxon>
        <taxon>Bacillati</taxon>
        <taxon>Bacillota</taxon>
        <taxon>Bacilli</taxon>
        <taxon>Bacillales</taxon>
        <taxon>Paenibacillaceae</taxon>
        <taxon>Cohnella</taxon>
    </lineage>
</organism>
<dbReference type="Gene3D" id="2.60.40.1080">
    <property type="match status" value="1"/>
</dbReference>
<dbReference type="Gene3D" id="2.60.40.1180">
    <property type="entry name" value="Golgi alpha-mannosidase II"/>
    <property type="match status" value="1"/>
</dbReference>
<dbReference type="Gene3D" id="2.60.120.430">
    <property type="entry name" value="Galactose-binding lectin"/>
    <property type="match status" value="3"/>
</dbReference>
<comment type="caution">
    <text evidence="3">The sequence shown here is derived from an EMBL/GenBank/DDBJ whole genome shotgun (WGS) entry which is preliminary data.</text>
</comment>
<dbReference type="Proteomes" id="UP001596105">
    <property type="component" value="Unassembled WGS sequence"/>
</dbReference>
<protein>
    <submittedName>
        <fullName evidence="3">Glycoside hydrolase family 44 protein</fullName>
    </submittedName>
</protein>
<dbReference type="InterPro" id="IPR017853">
    <property type="entry name" value="GH"/>
</dbReference>
<dbReference type="EMBL" id="JBHSMH010000082">
    <property type="protein sequence ID" value="MFC5470977.1"/>
    <property type="molecule type" value="Genomic_DNA"/>
</dbReference>
<feature type="domain" description="Glycoside hydrolase family 44 catalytic" evidence="2">
    <location>
        <begin position="656"/>
        <end position="895"/>
    </location>
</feature>
<dbReference type="InterPro" id="IPR024745">
    <property type="entry name" value="GH44_cat"/>
</dbReference>
<dbReference type="SUPFAM" id="SSF51445">
    <property type="entry name" value="(Trans)glycosidases"/>
    <property type="match status" value="1"/>
</dbReference>
<keyword evidence="3" id="KW-0378">Hydrolase</keyword>
<sequence>MTIRKLALSRLLLVLVLCCSVVSSLFMTYARAEVTGEHVIFDDNLGEGFTDHSWAERSLKESGTVHAGSHSIRLNPSMDGALYLYSSEYFLTKNHNTLEFWIHGGSEGGQLLNVLFQLGGQTVAKVNLNDYLEDGSIPAGEWRQVRISLLPLKMPNGLFDGILLQDSKHANQGDVYVDDIRLVNESKPVPNIPPKPVVEQIVVYDDAMQSDFKNVSSNDVDLSVTSTVYSGQKAIGLEPGNGKFLYFYKDRVLNATEYLNLEFMIRGGGSGGQQLDLTFKAGGVDKKTIDLNSYVDGKSIVADWKKVSIPISELGIPDGILDGIVITGRENSAPGLVYIDDMVFTGKVYEQPKLAKISFPEPAMLMYAGNLETPVLTAYYDNGFTESVTTSVYWNSSAPNIVQADNGAISALATGESKVTAQYKGFTAELEVKAVEVEPETIFDDVLHEGYDDWSWAKRNLQESGTVHSGEKSIQFTPRWWQGVYFNREESLEVEQYYGFEFWIHGGSAGKQDIRFVVQDMNAILGSVVLSEILPEGIQSGAWQKVTVRLKDLGITEGYFNALVFQAWDEKEQSPVYIDDVKVLRYKDRVQNPKPPVTGVTVAINADVDRRPINPDIYGVNFEEIPPDNVSQLDKYPVVRWGGNSVTRYNWELNVQNHASDWFYMNLSKENAAGEQLPDGSRSDQFIDETLGDGGKVLLQVPTIGWTPKSREVTTGFSVKKYGPQQQTECSYGGWWCNPDAGNGIRPDGTLITNNDPQDTSKAIGPDFIARWIKHIQGRVGNKVNYYALDNEPMLWPYTHRDVHPNMTTYDEVWDYTKAYGAAIKEADPNGKIFGPVVWGWCAYFNSAADGCSPGPDSAAHGDKPFLEWYMEQVRSYEQEHGVRLIDYLDIHYYATESGVAISEDESKAVSARRLKSLKALYDPTFRDPSSWISEPVRLIPRMKEMLERTAPGTKLAITEYNFGNGRGISSGLAQAEALAIFGREGVDLATRWGQPLAGTPIEDAFKMYLDYDGKGGQIRGDSVRAVSSNVDMVGSYAVRGEDGTLYILLFNKDTAPKTASVSVAGLNIKHGDVYRFDAANRLGQAGTIVLEEGWSVELPFRSATLIVAKP</sequence>
<gene>
    <name evidence="3" type="ORF">ACFPPD_20010</name>
</gene>
<keyword evidence="4" id="KW-1185">Reference proteome</keyword>
<evidence type="ECO:0000256" key="1">
    <source>
        <dbReference type="SAM" id="SignalP"/>
    </source>
</evidence>
<proteinExistence type="predicted"/>
<reference evidence="4" key="1">
    <citation type="journal article" date="2019" name="Int. J. Syst. Evol. Microbiol.">
        <title>The Global Catalogue of Microorganisms (GCM) 10K type strain sequencing project: providing services to taxonomists for standard genome sequencing and annotation.</title>
        <authorList>
            <consortium name="The Broad Institute Genomics Platform"/>
            <consortium name="The Broad Institute Genome Sequencing Center for Infectious Disease"/>
            <person name="Wu L."/>
            <person name="Ma J."/>
        </authorList>
    </citation>
    <scope>NUCLEOTIDE SEQUENCE [LARGE SCALE GENOMIC DNA]</scope>
    <source>
        <strain evidence="4">CCUG 57113</strain>
    </source>
</reference>
<dbReference type="RefSeq" id="WP_209748133.1">
    <property type="nucleotide sequence ID" value="NZ_JBHSMH010000082.1"/>
</dbReference>
<evidence type="ECO:0000259" key="2">
    <source>
        <dbReference type="Pfam" id="PF12891"/>
    </source>
</evidence>
<keyword evidence="1" id="KW-0732">Signal</keyword>
<feature type="chain" id="PRO_5046203116" evidence="1">
    <location>
        <begin position="33"/>
        <end position="1111"/>
    </location>
</feature>
<accession>A0ABW0M1D6</accession>
<dbReference type="Pfam" id="PF12891">
    <property type="entry name" value="Glyco_hydro_44"/>
    <property type="match status" value="1"/>
</dbReference>
<dbReference type="Gene3D" id="3.20.20.80">
    <property type="entry name" value="Glycosidases"/>
    <property type="match status" value="1"/>
</dbReference>
<evidence type="ECO:0000313" key="4">
    <source>
        <dbReference type="Proteomes" id="UP001596105"/>
    </source>
</evidence>
<name>A0ABW0M1D6_9BACL</name>
<dbReference type="GO" id="GO:0016787">
    <property type="term" value="F:hydrolase activity"/>
    <property type="evidence" value="ECO:0007669"/>
    <property type="project" value="UniProtKB-KW"/>
</dbReference>
<dbReference type="InterPro" id="IPR008979">
    <property type="entry name" value="Galactose-bd-like_sf"/>
</dbReference>